<organism evidence="3 4">
    <name type="scientific">Smittium culicis</name>
    <dbReference type="NCBI Taxonomy" id="133412"/>
    <lineage>
        <taxon>Eukaryota</taxon>
        <taxon>Fungi</taxon>
        <taxon>Fungi incertae sedis</taxon>
        <taxon>Zoopagomycota</taxon>
        <taxon>Kickxellomycotina</taxon>
        <taxon>Harpellomycetes</taxon>
        <taxon>Harpellales</taxon>
        <taxon>Legeriomycetaceae</taxon>
        <taxon>Smittium</taxon>
    </lineage>
</organism>
<dbReference type="EMBL" id="LSSM01000471">
    <property type="protein sequence ID" value="OMJ28810.1"/>
    <property type="molecule type" value="Genomic_DNA"/>
</dbReference>
<sequence length="407" mass="43158">MFFKKTIIALSSVILTALSQGDDLKIDALFPVGVQGGDLLYVKATVPLPDLDEIMKQPGYEPKLYTENNITQVGWTSSFLNNINNTDSSNPGVNCINCDTKNRAVLDVAALNRCGYCSCGWCRYPNTCCYWNICGRYWYNCIPDIFKPTPIPTPTPKPKTTSTTTTTSSSANPPPTPSSSSSSANPPPTPTPSSSSSSANPPPTPTPSSSSSSANPPPTTTSSLSVDCSFSLGELTVAGSYGNRVPNYDVNQVKVIPCTGLNFVISFDVEQTSDVYFAITNKNGSADQAQVIGTIGSGGGTYSLNQSSYTFKGVLMSGSISKITIVSTDSGMTIYKDSTSMVSILSKDFTYASSLSNAAKNIYFAAYFDDTKIANLSVTCLNNGFCETQTSSSTKSSSRALVTLTPV</sequence>
<feature type="signal peptide" evidence="2">
    <location>
        <begin position="1"/>
        <end position="21"/>
    </location>
</feature>
<dbReference type="OrthoDB" id="5600255at2759"/>
<proteinExistence type="predicted"/>
<dbReference type="Proteomes" id="UP000187429">
    <property type="component" value="Unassembled WGS sequence"/>
</dbReference>
<comment type="caution">
    <text evidence="3">The sequence shown here is derived from an EMBL/GenBank/DDBJ whole genome shotgun (WGS) entry which is preliminary data.</text>
</comment>
<evidence type="ECO:0000256" key="2">
    <source>
        <dbReference type="SAM" id="SignalP"/>
    </source>
</evidence>
<evidence type="ECO:0000313" key="3">
    <source>
        <dbReference type="EMBL" id="OMJ28810.1"/>
    </source>
</evidence>
<name>A0A1R1YPN8_9FUNG</name>
<dbReference type="AlphaFoldDB" id="A0A1R1YPN8"/>
<feature type="region of interest" description="Disordered" evidence="1">
    <location>
        <begin position="150"/>
        <end position="223"/>
    </location>
</feature>
<accession>A0A1R1YPN8</accession>
<feature type="chain" id="PRO_5012255318" evidence="2">
    <location>
        <begin position="22"/>
        <end position="407"/>
    </location>
</feature>
<feature type="compositionally biased region" description="Low complexity" evidence="1">
    <location>
        <begin position="158"/>
        <end position="171"/>
    </location>
</feature>
<keyword evidence="2" id="KW-0732">Signal</keyword>
<reference evidence="4" key="1">
    <citation type="submission" date="2017-01" db="EMBL/GenBank/DDBJ databases">
        <authorList>
            <person name="Wang Y."/>
            <person name="White M."/>
            <person name="Kvist S."/>
            <person name="Moncalvo J.-M."/>
        </authorList>
    </citation>
    <scope>NUCLEOTIDE SEQUENCE [LARGE SCALE GENOMIC DNA]</scope>
    <source>
        <strain evidence="4">ID-206-W2</strain>
    </source>
</reference>
<gene>
    <name evidence="3" type="ORF">AYI69_g1700</name>
</gene>
<evidence type="ECO:0000313" key="4">
    <source>
        <dbReference type="Proteomes" id="UP000187429"/>
    </source>
</evidence>
<evidence type="ECO:0000256" key="1">
    <source>
        <dbReference type="SAM" id="MobiDB-lite"/>
    </source>
</evidence>
<keyword evidence="4" id="KW-1185">Reference proteome</keyword>
<protein>
    <submittedName>
        <fullName evidence="3">Uncharacterized protein</fullName>
    </submittedName>
</protein>